<accession>A0A3G7UCX3</accession>
<evidence type="ECO:0000256" key="1">
    <source>
        <dbReference type="SAM" id="MobiDB-lite"/>
    </source>
</evidence>
<dbReference type="AlphaFoldDB" id="A0A3G7UCX3"/>
<reference evidence="2 3" key="1">
    <citation type="submission" date="2018-03" db="EMBL/GenBank/DDBJ databases">
        <title>Diversity of phytobeneficial traits revealed by whole-genome analysis of worldwide-isolated phenazine-producing Pseudomonas spp.</title>
        <authorList>
            <person name="Biessy A."/>
            <person name="Novinscak A."/>
            <person name="Blom J."/>
            <person name="Leger G."/>
            <person name="Thomashow L.S."/>
            <person name="Cazorla F.M."/>
            <person name="Josic D."/>
            <person name="Filion M."/>
        </authorList>
    </citation>
    <scope>NUCLEOTIDE SEQUENCE [LARGE SCALE GENOMIC DNA]</scope>
    <source>
        <strain evidence="2 3">30B</strain>
    </source>
</reference>
<sequence>MTQTKNSAPTEKTWDSYFLSGESGSDDFMSEDDRLDDLELRQAIQQRLKAIKNAHECRVRYCLVPFAEKPNFLRVGFIKEH</sequence>
<feature type="region of interest" description="Disordered" evidence="1">
    <location>
        <begin position="1"/>
        <end position="31"/>
    </location>
</feature>
<dbReference type="RefSeq" id="WP_124379184.1">
    <property type="nucleotide sequence ID" value="NZ_CP027754.1"/>
</dbReference>
<dbReference type="Proteomes" id="UP000268696">
    <property type="component" value="Chromosome"/>
</dbReference>
<organism evidence="2 3">
    <name type="scientific">Pseudomonas synxantha</name>
    <dbReference type="NCBI Taxonomy" id="47883"/>
    <lineage>
        <taxon>Bacteria</taxon>
        <taxon>Pseudomonadati</taxon>
        <taxon>Pseudomonadota</taxon>
        <taxon>Gammaproteobacteria</taxon>
        <taxon>Pseudomonadales</taxon>
        <taxon>Pseudomonadaceae</taxon>
        <taxon>Pseudomonas</taxon>
    </lineage>
</organism>
<evidence type="ECO:0000313" key="2">
    <source>
        <dbReference type="EMBL" id="AZE57063.1"/>
    </source>
</evidence>
<gene>
    <name evidence="2" type="ORF">C4K03_4935</name>
</gene>
<dbReference type="EMBL" id="CP027754">
    <property type="protein sequence ID" value="AZE57063.1"/>
    <property type="molecule type" value="Genomic_DNA"/>
</dbReference>
<name>A0A3G7UCX3_9PSED</name>
<protein>
    <submittedName>
        <fullName evidence="2">Uncharacterized protein</fullName>
    </submittedName>
</protein>
<evidence type="ECO:0000313" key="3">
    <source>
        <dbReference type="Proteomes" id="UP000268696"/>
    </source>
</evidence>
<proteinExistence type="predicted"/>
<feature type="compositionally biased region" description="Polar residues" evidence="1">
    <location>
        <begin position="1"/>
        <end position="10"/>
    </location>
</feature>